<gene>
    <name evidence="2" type="ORF">AA15669_1909</name>
</gene>
<dbReference type="EMBL" id="BAQD01000141">
    <property type="protein sequence ID" value="GBQ08787.1"/>
    <property type="molecule type" value="Genomic_DNA"/>
</dbReference>
<protein>
    <submittedName>
        <fullName evidence="2">Uncharacterized protein</fullName>
    </submittedName>
</protein>
<dbReference type="Proteomes" id="UP001062901">
    <property type="component" value="Unassembled WGS sequence"/>
</dbReference>
<feature type="chain" id="PRO_5045080970" evidence="1">
    <location>
        <begin position="29"/>
        <end position="174"/>
    </location>
</feature>
<evidence type="ECO:0000313" key="2">
    <source>
        <dbReference type="EMBL" id="GBQ08787.1"/>
    </source>
</evidence>
<feature type="signal peptide" evidence="1">
    <location>
        <begin position="1"/>
        <end position="28"/>
    </location>
</feature>
<dbReference type="RefSeq" id="WP_018981114.1">
    <property type="nucleotide sequence ID" value="NZ_BAQD01000141.1"/>
</dbReference>
<proteinExistence type="predicted"/>
<keyword evidence="3" id="KW-1185">Reference proteome</keyword>
<keyword evidence="1" id="KW-0732">Signal</keyword>
<evidence type="ECO:0000256" key="1">
    <source>
        <dbReference type="SAM" id="SignalP"/>
    </source>
</evidence>
<evidence type="ECO:0000313" key="3">
    <source>
        <dbReference type="Proteomes" id="UP001062901"/>
    </source>
</evidence>
<reference evidence="2" key="1">
    <citation type="submission" date="2013-04" db="EMBL/GenBank/DDBJ databases">
        <title>The genome sequencing project of 58 acetic acid bacteria.</title>
        <authorList>
            <person name="Okamoto-Kainuma A."/>
            <person name="Ishikawa M."/>
            <person name="Umino S."/>
            <person name="Koizumi Y."/>
            <person name="Shiwa Y."/>
            <person name="Yoshikawa H."/>
            <person name="Matsutani M."/>
            <person name="Matsushita K."/>
        </authorList>
    </citation>
    <scope>NUCLEOTIDE SEQUENCE</scope>
    <source>
        <strain evidence="2">DSM 15669</strain>
    </source>
</reference>
<name>A0ABQ0P1Z7_9PROT</name>
<comment type="caution">
    <text evidence="2">The sequence shown here is derived from an EMBL/GenBank/DDBJ whole genome shotgun (WGS) entry which is preliminary data.</text>
</comment>
<accession>A0ABQ0P1Z7</accession>
<organism evidence="2 3">
    <name type="scientific">Saccharibacter floricola DSM 15669</name>
    <dbReference type="NCBI Taxonomy" id="1123227"/>
    <lineage>
        <taxon>Bacteria</taxon>
        <taxon>Pseudomonadati</taxon>
        <taxon>Pseudomonadota</taxon>
        <taxon>Alphaproteobacteria</taxon>
        <taxon>Acetobacterales</taxon>
        <taxon>Acetobacteraceae</taxon>
        <taxon>Saccharibacter</taxon>
    </lineage>
</organism>
<sequence length="174" mass="19779">MKGKHKMKHMFCAVGFFLCFMVNNGTWASGTASDAEADEIENRIRSADRYGESVYGESAYRGFYVIREEILNCYHRNMPSFSGMKNDMAKQRDAIRKNVGLKYCALEAEKASYFVNAVMIQQESEDSRTGITNWFSDKTASQSTDIYERLIFGSTDASRDFMGDSFTGKFEMSP</sequence>